<sequence length="553" mass="58607">MKSYQAPEATAAAKVASEQAHILIALTNQFAGILADMAAERTAAEAVLAEGYRLDLMHEALELAETSLGSAADALQSQQYDTARDQLGMAQAKLVQAVASGSGAPALRAANVARLTTIQARGEAAARKIAEGHEAFDQVDEFAETSWSDIQGNGSEAEAAADRAHEHWERAQQQNSMEVQAFVAAGEQLDAAEQELTYVDQLIEAIITRLQDLETARASARELLEEAERSIEAGLAFVKANDPDVSKAPEQQLHEAAQQLAVAQQEAAQAKPDWLRLATAATTADRLADAALASARGEAESMEKLRQQVEKLGPLVSGEINKIARFINLHGNDIQATTTASVKALVQRFEEAQQAHKQAGTWEEDRRRTAFKEALEAYSHVQTESSVVYQAALADTQRLEQLRTDLNSTLTEARTALEEAERLAQQAGKRTPSGAKKQVTQARARFDKIRLPITGEEELKQTIEEAKAIAKEAREAANEIRSHTSRPSGGGGGLGPVIIMGAGRRGGWGGSGSWSSGSSSGSSGWGSGGRSGGSFGGGRSGGSFGGGRSGGGW</sequence>
<dbReference type="RefSeq" id="WP_167857189.1">
    <property type="nucleotide sequence ID" value="NZ_SIJK02000001.1"/>
</dbReference>
<name>A0ABS4D4D9_9CHLR</name>
<reference evidence="3 4" key="1">
    <citation type="submission" date="2021-03" db="EMBL/GenBank/DDBJ databases">
        <authorList>
            <person name="Grouzdev D.S."/>
        </authorList>
    </citation>
    <scope>NUCLEOTIDE SEQUENCE [LARGE SCALE GENOMIC DNA]</scope>
    <source>
        <strain evidence="3 4">M50-1</strain>
    </source>
</reference>
<proteinExistence type="predicted"/>
<comment type="caution">
    <text evidence="3">The sequence shown here is derived from an EMBL/GenBank/DDBJ whole genome shotgun (WGS) entry which is preliminary data.</text>
</comment>
<organism evidence="3 4">
    <name type="scientific">Candidatus Chloroploca mongolica</name>
    <dbReference type="NCBI Taxonomy" id="2528176"/>
    <lineage>
        <taxon>Bacteria</taxon>
        <taxon>Bacillati</taxon>
        <taxon>Chloroflexota</taxon>
        <taxon>Chloroflexia</taxon>
        <taxon>Chloroflexales</taxon>
        <taxon>Chloroflexineae</taxon>
        <taxon>Oscillochloridaceae</taxon>
        <taxon>Candidatus Chloroploca</taxon>
    </lineage>
</organism>
<protein>
    <submittedName>
        <fullName evidence="3">Uncharacterized protein</fullName>
    </submittedName>
</protein>
<dbReference type="Proteomes" id="UP001193081">
    <property type="component" value="Unassembled WGS sequence"/>
</dbReference>
<evidence type="ECO:0000256" key="2">
    <source>
        <dbReference type="SAM" id="MobiDB-lite"/>
    </source>
</evidence>
<dbReference type="EMBL" id="SIJK02000001">
    <property type="protein sequence ID" value="MBP1464295.1"/>
    <property type="molecule type" value="Genomic_DNA"/>
</dbReference>
<keyword evidence="4" id="KW-1185">Reference proteome</keyword>
<feature type="coiled-coil region" evidence="1">
    <location>
        <begin position="399"/>
        <end position="430"/>
    </location>
</feature>
<feature type="compositionally biased region" description="Low complexity" evidence="2">
    <location>
        <begin position="513"/>
        <end position="522"/>
    </location>
</feature>
<feature type="coiled-coil region" evidence="1">
    <location>
        <begin position="203"/>
        <end position="233"/>
    </location>
</feature>
<feature type="compositionally biased region" description="Gly residues" evidence="2">
    <location>
        <begin position="503"/>
        <end position="512"/>
    </location>
</feature>
<evidence type="ECO:0000256" key="1">
    <source>
        <dbReference type="SAM" id="Coils"/>
    </source>
</evidence>
<gene>
    <name evidence="3" type="ORF">EYB53_001105</name>
</gene>
<accession>A0ABS4D4D9</accession>
<keyword evidence="1" id="KW-0175">Coiled coil</keyword>
<feature type="region of interest" description="Disordered" evidence="2">
    <location>
        <begin position="474"/>
        <end position="553"/>
    </location>
</feature>
<feature type="compositionally biased region" description="Gly residues" evidence="2">
    <location>
        <begin position="523"/>
        <end position="553"/>
    </location>
</feature>
<evidence type="ECO:0000313" key="3">
    <source>
        <dbReference type="EMBL" id="MBP1464295.1"/>
    </source>
</evidence>
<evidence type="ECO:0000313" key="4">
    <source>
        <dbReference type="Proteomes" id="UP001193081"/>
    </source>
</evidence>